<sequence length="72" mass="7556">MNDTRAIGPDDAEAALAAAAQNCSPPTGHPPRKPKASRNGRPHNVKIVASAISTGRPHLDRLSSNLARRPQA</sequence>
<gene>
    <name evidence="2" type="ORF">A4H34_00475</name>
</gene>
<comment type="caution">
    <text evidence="2">The sequence shown here is derived from an EMBL/GenBank/DDBJ whole genome shotgun (WGS) entry which is preliminary data.</text>
</comment>
<dbReference type="Proteomes" id="UP000078368">
    <property type="component" value="Unassembled WGS sequence"/>
</dbReference>
<dbReference type="EMBL" id="LVZK01000001">
    <property type="protein sequence ID" value="OAP85712.1"/>
    <property type="molecule type" value="Genomic_DNA"/>
</dbReference>
<dbReference type="RefSeq" id="WP_064230701.1">
    <property type="nucleotide sequence ID" value="NZ_LVZK01000001.1"/>
</dbReference>
<evidence type="ECO:0000313" key="2">
    <source>
        <dbReference type="EMBL" id="OAP85712.1"/>
    </source>
</evidence>
<name>A0A179B220_9ACTO</name>
<dbReference type="STRING" id="1823756.A4H34_00475"/>
<organism evidence="2 3">
    <name type="scientific">Peptidiphaga gingivicola</name>
    <dbReference type="NCBI Taxonomy" id="2741497"/>
    <lineage>
        <taxon>Bacteria</taxon>
        <taxon>Bacillati</taxon>
        <taxon>Actinomycetota</taxon>
        <taxon>Actinomycetes</taxon>
        <taxon>Actinomycetales</taxon>
        <taxon>Actinomycetaceae</taxon>
        <taxon>Peptidiphaga</taxon>
    </lineage>
</organism>
<reference evidence="2 3" key="1">
    <citation type="submission" date="2016-04" db="EMBL/GenBank/DDBJ databases">
        <title>Peptidophaga gingivicola gen. nov., sp. nov., isolated from human subgingival plaque.</title>
        <authorList>
            <person name="Beall C.J."/>
            <person name="Mokrzan E.M."/>
            <person name="Griffen A.L."/>
            <person name="Leys E.J."/>
        </authorList>
    </citation>
    <scope>NUCLEOTIDE SEQUENCE [LARGE SCALE GENOMIC DNA]</scope>
    <source>
        <strain evidence="2 3">BA112</strain>
    </source>
</reference>
<dbReference type="AlphaFoldDB" id="A0A179B220"/>
<feature type="compositionally biased region" description="Basic residues" evidence="1">
    <location>
        <begin position="30"/>
        <end position="44"/>
    </location>
</feature>
<evidence type="ECO:0000256" key="1">
    <source>
        <dbReference type="SAM" id="MobiDB-lite"/>
    </source>
</evidence>
<feature type="region of interest" description="Disordered" evidence="1">
    <location>
        <begin position="20"/>
        <end position="72"/>
    </location>
</feature>
<accession>A0A179B220</accession>
<protein>
    <submittedName>
        <fullName evidence="2">Uncharacterized protein</fullName>
    </submittedName>
</protein>
<proteinExistence type="predicted"/>
<evidence type="ECO:0000313" key="3">
    <source>
        <dbReference type="Proteomes" id="UP000078368"/>
    </source>
</evidence>
<keyword evidence="3" id="KW-1185">Reference proteome</keyword>